<feature type="region of interest" description="Disordered" evidence="3">
    <location>
        <begin position="392"/>
        <end position="445"/>
    </location>
</feature>
<dbReference type="GO" id="GO:0051082">
    <property type="term" value="F:unfolded protein binding"/>
    <property type="evidence" value="ECO:0007669"/>
    <property type="project" value="TreeGrafter"/>
</dbReference>
<dbReference type="GO" id="GO:0005737">
    <property type="term" value="C:cytoplasm"/>
    <property type="evidence" value="ECO:0007669"/>
    <property type="project" value="UniProtKB-SubCell"/>
</dbReference>
<comment type="subcellular location">
    <subcellularLocation>
        <location evidence="1">Cytoplasm</location>
    </subcellularLocation>
</comment>
<evidence type="ECO:0000259" key="5">
    <source>
        <dbReference type="PROSITE" id="PS51203"/>
    </source>
</evidence>
<organism evidence="6 7">
    <name type="scientific">Rickenella mellea</name>
    <dbReference type="NCBI Taxonomy" id="50990"/>
    <lineage>
        <taxon>Eukaryota</taxon>
        <taxon>Fungi</taxon>
        <taxon>Dikarya</taxon>
        <taxon>Basidiomycota</taxon>
        <taxon>Agaricomycotina</taxon>
        <taxon>Agaricomycetes</taxon>
        <taxon>Hymenochaetales</taxon>
        <taxon>Rickenellaceae</taxon>
        <taxon>Rickenella</taxon>
    </lineage>
</organism>
<evidence type="ECO:0000313" key="7">
    <source>
        <dbReference type="Proteomes" id="UP000294933"/>
    </source>
</evidence>
<dbReference type="STRING" id="50990.A0A4Y7QF01"/>
<dbReference type="OrthoDB" id="266138at2759"/>
<dbReference type="InterPro" id="IPR037898">
    <property type="entry name" value="NudC_fam"/>
</dbReference>
<dbReference type="EMBL" id="ML170163">
    <property type="protein sequence ID" value="TDL25778.1"/>
    <property type="molecule type" value="Genomic_DNA"/>
</dbReference>
<keyword evidence="4" id="KW-0472">Membrane</keyword>
<protein>
    <recommendedName>
        <fullName evidence="5">CS domain-containing protein</fullName>
    </recommendedName>
</protein>
<dbReference type="Proteomes" id="UP000294933">
    <property type="component" value="Unassembled WGS sequence"/>
</dbReference>
<keyword evidence="2" id="KW-0963">Cytoplasm</keyword>
<evidence type="ECO:0000313" key="6">
    <source>
        <dbReference type="EMBL" id="TDL25778.1"/>
    </source>
</evidence>
<dbReference type="PANTHER" id="PTHR12356:SF3">
    <property type="entry name" value="NUCLEAR MIGRATION PROTEIN NUDC"/>
    <property type="match status" value="1"/>
</dbReference>
<dbReference type="Pfam" id="PF04969">
    <property type="entry name" value="CS"/>
    <property type="match status" value="1"/>
</dbReference>
<dbReference type="VEuPathDB" id="FungiDB:BD410DRAFT_784801"/>
<keyword evidence="4" id="KW-0812">Transmembrane</keyword>
<feature type="domain" description="CS" evidence="5">
    <location>
        <begin position="4"/>
        <end position="200"/>
    </location>
</feature>
<evidence type="ECO:0000256" key="1">
    <source>
        <dbReference type="ARBA" id="ARBA00004496"/>
    </source>
</evidence>
<sequence>MDVNRQVYYSWHQSHDQATVLLLVPYETQPEDVHVVIEQNYLVAGVRGQQPIIKGRLYGNVDSSTSVWQLEPRPSARERTTSTTSTVSTRSSFAFVSDAEISSSFAASLDSGAASESEDIVAPSPAMSSPASANEDTAFFIGTGGTAIPSLPRTRPTSPRAIPSMVSSISSVDSLHSARSGRLLTLHLEKGESIIWPSLIVGPAPAAMSPLFPGPLGINAEVEVQYNMDPTSLGLIAEDLLDIRKNKEEAFECFVRAWHQAPTSLSTLRLVTHYVPLGTILAPTDGSTPPRGSPEYYFQCIGGPEGLARLYREAGLLHLEGAATMLMSSSYTALSSIRTVEPHPSYTESGTERWRRDREAARRYFDRASQLCPQLDVPSLPSDVDDVGRRRQDLQMPSMEIPYTSTPGSHNSPSPINKEEPDATLRPRRRRKDEGTTSMVQQAEAHDQEDNTWYLYIPGLIGAGTALLVVGVVSAISFSSWRKNQN</sequence>
<keyword evidence="4" id="KW-1133">Transmembrane helix</keyword>
<dbReference type="SUPFAM" id="SSF49764">
    <property type="entry name" value="HSP20-like chaperones"/>
    <property type="match status" value="1"/>
</dbReference>
<dbReference type="AlphaFoldDB" id="A0A4Y7QF01"/>
<evidence type="ECO:0000256" key="3">
    <source>
        <dbReference type="SAM" id="MobiDB-lite"/>
    </source>
</evidence>
<dbReference type="InterPro" id="IPR007052">
    <property type="entry name" value="CS_dom"/>
</dbReference>
<dbReference type="Gene3D" id="2.60.40.790">
    <property type="match status" value="1"/>
</dbReference>
<evidence type="ECO:0000256" key="2">
    <source>
        <dbReference type="ARBA" id="ARBA00022490"/>
    </source>
</evidence>
<dbReference type="PROSITE" id="PS51203">
    <property type="entry name" value="CS"/>
    <property type="match status" value="1"/>
</dbReference>
<dbReference type="InterPro" id="IPR008978">
    <property type="entry name" value="HSP20-like_chaperone"/>
</dbReference>
<proteinExistence type="predicted"/>
<dbReference type="PANTHER" id="PTHR12356">
    <property type="entry name" value="NUCLEAR MOVEMENT PROTEIN NUDC"/>
    <property type="match status" value="1"/>
</dbReference>
<gene>
    <name evidence="6" type="ORF">BD410DRAFT_784801</name>
</gene>
<dbReference type="CDD" id="cd06467">
    <property type="entry name" value="p23_NUDC_like"/>
    <property type="match status" value="1"/>
</dbReference>
<feature type="compositionally biased region" description="Polar residues" evidence="3">
    <location>
        <begin position="403"/>
        <end position="415"/>
    </location>
</feature>
<feature type="transmembrane region" description="Helical" evidence="4">
    <location>
        <begin position="453"/>
        <end position="478"/>
    </location>
</feature>
<evidence type="ECO:0000256" key="4">
    <source>
        <dbReference type="SAM" id="Phobius"/>
    </source>
</evidence>
<reference evidence="6 7" key="1">
    <citation type="submission" date="2018-06" db="EMBL/GenBank/DDBJ databases">
        <title>A transcriptomic atlas of mushroom development highlights an independent origin of complex multicellularity.</title>
        <authorList>
            <consortium name="DOE Joint Genome Institute"/>
            <person name="Krizsan K."/>
            <person name="Almasi E."/>
            <person name="Merenyi Z."/>
            <person name="Sahu N."/>
            <person name="Viragh M."/>
            <person name="Koszo T."/>
            <person name="Mondo S."/>
            <person name="Kiss B."/>
            <person name="Balint B."/>
            <person name="Kues U."/>
            <person name="Barry K."/>
            <person name="Hegedus J.C."/>
            <person name="Henrissat B."/>
            <person name="Johnson J."/>
            <person name="Lipzen A."/>
            <person name="Ohm R."/>
            <person name="Nagy I."/>
            <person name="Pangilinan J."/>
            <person name="Yan J."/>
            <person name="Xiong Y."/>
            <person name="Grigoriev I.V."/>
            <person name="Hibbett D.S."/>
            <person name="Nagy L.G."/>
        </authorList>
    </citation>
    <scope>NUCLEOTIDE SEQUENCE [LARGE SCALE GENOMIC DNA]</scope>
    <source>
        <strain evidence="6 7">SZMC22713</strain>
    </source>
</reference>
<keyword evidence="7" id="KW-1185">Reference proteome</keyword>
<name>A0A4Y7QF01_9AGAM</name>
<dbReference type="GO" id="GO:0006457">
    <property type="term" value="P:protein folding"/>
    <property type="evidence" value="ECO:0007669"/>
    <property type="project" value="TreeGrafter"/>
</dbReference>
<accession>A0A4Y7QF01</accession>